<proteinExistence type="predicted"/>
<evidence type="ECO:0000256" key="1">
    <source>
        <dbReference type="SAM" id="MobiDB-lite"/>
    </source>
</evidence>
<organism evidence="2 3">
    <name type="scientific">Piromyces finnis</name>
    <dbReference type="NCBI Taxonomy" id="1754191"/>
    <lineage>
        <taxon>Eukaryota</taxon>
        <taxon>Fungi</taxon>
        <taxon>Fungi incertae sedis</taxon>
        <taxon>Chytridiomycota</taxon>
        <taxon>Chytridiomycota incertae sedis</taxon>
        <taxon>Neocallimastigomycetes</taxon>
        <taxon>Neocallimastigales</taxon>
        <taxon>Neocallimastigaceae</taxon>
        <taxon>Piromyces</taxon>
    </lineage>
</organism>
<name>A0A1Y1V7T7_9FUNG</name>
<evidence type="ECO:0000313" key="3">
    <source>
        <dbReference type="Proteomes" id="UP000193719"/>
    </source>
</evidence>
<feature type="region of interest" description="Disordered" evidence="1">
    <location>
        <begin position="1"/>
        <end position="34"/>
    </location>
</feature>
<protein>
    <submittedName>
        <fullName evidence="2">Uncharacterized protein</fullName>
    </submittedName>
</protein>
<sequence length="63" mass="7080">MASHHSNGHLMSLASKINHSKHQDKKSEKSKNLKKHGFLAHLLPHPNENDGSIQQLHAIQMIV</sequence>
<evidence type="ECO:0000313" key="2">
    <source>
        <dbReference type="EMBL" id="ORX49299.1"/>
    </source>
</evidence>
<dbReference type="EMBL" id="MCFH01000024">
    <property type="protein sequence ID" value="ORX49299.1"/>
    <property type="molecule type" value="Genomic_DNA"/>
</dbReference>
<accession>A0A1Y1V7T7</accession>
<reference evidence="2 3" key="2">
    <citation type="submission" date="2016-08" db="EMBL/GenBank/DDBJ databases">
        <title>Pervasive Adenine N6-methylation of Active Genes in Fungi.</title>
        <authorList>
            <consortium name="DOE Joint Genome Institute"/>
            <person name="Mondo S.J."/>
            <person name="Dannebaum R.O."/>
            <person name="Kuo R.C."/>
            <person name="Labutti K."/>
            <person name="Haridas S."/>
            <person name="Kuo A."/>
            <person name="Salamov A."/>
            <person name="Ahrendt S.R."/>
            <person name="Lipzen A."/>
            <person name="Sullivan W."/>
            <person name="Andreopoulos W.B."/>
            <person name="Clum A."/>
            <person name="Lindquist E."/>
            <person name="Daum C."/>
            <person name="Ramamoorthy G.K."/>
            <person name="Gryganskyi A."/>
            <person name="Culley D."/>
            <person name="Magnuson J.K."/>
            <person name="James T.Y."/>
            <person name="O'Malley M.A."/>
            <person name="Stajich J.E."/>
            <person name="Spatafora J.W."/>
            <person name="Visel A."/>
            <person name="Grigoriev I.V."/>
        </authorList>
    </citation>
    <scope>NUCLEOTIDE SEQUENCE [LARGE SCALE GENOMIC DNA]</scope>
    <source>
        <strain evidence="3">finn</strain>
    </source>
</reference>
<gene>
    <name evidence="2" type="ORF">BCR36DRAFT_583895</name>
</gene>
<reference evidence="2 3" key="1">
    <citation type="submission" date="2016-08" db="EMBL/GenBank/DDBJ databases">
        <title>Genomes of anaerobic fungi encode conserved fungal cellulosomes for biomass hydrolysis.</title>
        <authorList>
            <consortium name="DOE Joint Genome Institute"/>
            <person name="Haitjema C.H."/>
            <person name="Gilmore S.P."/>
            <person name="Henske J.K."/>
            <person name="Solomon K.V."/>
            <person name="De Groot R."/>
            <person name="Kuo A."/>
            <person name="Mondo S.J."/>
            <person name="Salamov A.A."/>
            <person name="Labutti K."/>
            <person name="Zhao Z."/>
            <person name="Chiniquy J."/>
            <person name="Barry K."/>
            <person name="Brewer H.M."/>
            <person name="Purvine S.O."/>
            <person name="Wright A.T."/>
            <person name="Boxma B."/>
            <person name="Van Alen T."/>
            <person name="Hackstein J.H."/>
            <person name="Baker S.E."/>
            <person name="Grigoriev I.V."/>
            <person name="O'Malley M.A."/>
        </authorList>
    </citation>
    <scope>NUCLEOTIDE SEQUENCE [LARGE SCALE GENOMIC DNA]</scope>
    <source>
        <strain evidence="3">finn</strain>
    </source>
</reference>
<keyword evidence="3" id="KW-1185">Reference proteome</keyword>
<dbReference type="AlphaFoldDB" id="A0A1Y1V7T7"/>
<comment type="caution">
    <text evidence="2">The sequence shown here is derived from an EMBL/GenBank/DDBJ whole genome shotgun (WGS) entry which is preliminary data.</text>
</comment>
<dbReference type="Proteomes" id="UP000193719">
    <property type="component" value="Unassembled WGS sequence"/>
</dbReference>